<protein>
    <submittedName>
        <fullName evidence="2">IgGFc_binding domain-containing protein</fullName>
    </submittedName>
</protein>
<accession>A0A2C9KHG1</accession>
<dbReference type="Pfam" id="PF17517">
    <property type="entry name" value="IgGFc_binding"/>
    <property type="match status" value="1"/>
</dbReference>
<sequence>MFLPTVTFGTEFITFRITSEIIEHVVENLIISVTDNTRVAIISGRSFVSVTLAKAGDTHSFFLQRSDSPRKITSSHPIQFMLVSRPNCSDPSLRSVLGLGGVALSLLLPTNMYFTFYTWSLPIQEWMAVVVIIKQKGNNVEMLDESLTS</sequence>
<proteinExistence type="predicted"/>
<dbReference type="InterPro" id="IPR035234">
    <property type="entry name" value="IgGFc-bd_N"/>
</dbReference>
<name>A0A2C9KHG1_BIOGL</name>
<evidence type="ECO:0000313" key="2">
    <source>
        <dbReference type="EnsemblMetazoa" id="BGLB019759-PA"/>
    </source>
</evidence>
<dbReference type="EnsemblMetazoa" id="BGLB019759-RA">
    <property type="protein sequence ID" value="BGLB019759-PA"/>
    <property type="gene ID" value="BGLB019759"/>
</dbReference>
<dbReference type="VEuPathDB" id="VectorBase:BGLAX_042316"/>
<dbReference type="Proteomes" id="UP000076420">
    <property type="component" value="Unassembled WGS sequence"/>
</dbReference>
<feature type="domain" description="IgGFc-binding protein N-terminal" evidence="1">
    <location>
        <begin position="2"/>
        <end position="140"/>
    </location>
</feature>
<organism evidence="2 3">
    <name type="scientific">Biomphalaria glabrata</name>
    <name type="common">Bloodfluke planorb</name>
    <name type="synonym">Freshwater snail</name>
    <dbReference type="NCBI Taxonomy" id="6526"/>
    <lineage>
        <taxon>Eukaryota</taxon>
        <taxon>Metazoa</taxon>
        <taxon>Spiralia</taxon>
        <taxon>Lophotrochozoa</taxon>
        <taxon>Mollusca</taxon>
        <taxon>Gastropoda</taxon>
        <taxon>Heterobranchia</taxon>
        <taxon>Euthyneura</taxon>
        <taxon>Panpulmonata</taxon>
        <taxon>Hygrophila</taxon>
        <taxon>Lymnaeoidea</taxon>
        <taxon>Planorbidae</taxon>
        <taxon>Biomphalaria</taxon>
    </lineage>
</organism>
<evidence type="ECO:0000313" key="3">
    <source>
        <dbReference type="Proteomes" id="UP000076420"/>
    </source>
</evidence>
<evidence type="ECO:0000259" key="1">
    <source>
        <dbReference type="Pfam" id="PF17517"/>
    </source>
</evidence>
<reference evidence="2" key="1">
    <citation type="submission" date="2020-05" db="UniProtKB">
        <authorList>
            <consortium name="EnsemblMetazoa"/>
        </authorList>
    </citation>
    <scope>IDENTIFICATION</scope>
    <source>
        <strain evidence="2">BB02</strain>
    </source>
</reference>
<dbReference type="AlphaFoldDB" id="A0A2C9KHG1"/>
<dbReference type="VEuPathDB" id="VectorBase:BGLB019759"/>